<organism evidence="5 6">
    <name type="scientific">Neodothiora populina</name>
    <dbReference type="NCBI Taxonomy" id="2781224"/>
    <lineage>
        <taxon>Eukaryota</taxon>
        <taxon>Fungi</taxon>
        <taxon>Dikarya</taxon>
        <taxon>Ascomycota</taxon>
        <taxon>Pezizomycotina</taxon>
        <taxon>Dothideomycetes</taxon>
        <taxon>Dothideomycetidae</taxon>
        <taxon>Dothideales</taxon>
        <taxon>Dothioraceae</taxon>
        <taxon>Neodothiora</taxon>
    </lineage>
</organism>
<feature type="region of interest" description="Disordered" evidence="3">
    <location>
        <begin position="1"/>
        <end position="21"/>
    </location>
</feature>
<evidence type="ECO:0000256" key="1">
    <source>
        <dbReference type="ARBA" id="ARBA00022884"/>
    </source>
</evidence>
<dbReference type="InterPro" id="IPR000504">
    <property type="entry name" value="RRM_dom"/>
</dbReference>
<feature type="compositionally biased region" description="Polar residues" evidence="3">
    <location>
        <begin position="201"/>
        <end position="213"/>
    </location>
</feature>
<dbReference type="SMART" id="SM00360">
    <property type="entry name" value="RRM"/>
    <property type="match status" value="2"/>
</dbReference>
<comment type="caution">
    <text evidence="5">The sequence shown here is derived from an EMBL/GenBank/DDBJ whole genome shotgun (WGS) entry which is preliminary data.</text>
</comment>
<dbReference type="RefSeq" id="XP_069196335.1">
    <property type="nucleotide sequence ID" value="XM_069340549.1"/>
</dbReference>
<feature type="region of interest" description="Disordered" evidence="3">
    <location>
        <begin position="431"/>
        <end position="480"/>
    </location>
</feature>
<protein>
    <recommendedName>
        <fullName evidence="4">RRM domain-containing protein</fullName>
    </recommendedName>
</protein>
<dbReference type="Pfam" id="PF00076">
    <property type="entry name" value="RRM_1"/>
    <property type="match status" value="1"/>
</dbReference>
<evidence type="ECO:0000256" key="2">
    <source>
        <dbReference type="PROSITE-ProRule" id="PRU00176"/>
    </source>
</evidence>
<dbReference type="PROSITE" id="PS50102">
    <property type="entry name" value="RRM"/>
    <property type="match status" value="1"/>
</dbReference>
<feature type="compositionally biased region" description="Low complexity" evidence="3">
    <location>
        <begin position="183"/>
        <end position="192"/>
    </location>
</feature>
<dbReference type="InterPro" id="IPR012677">
    <property type="entry name" value="Nucleotide-bd_a/b_plait_sf"/>
</dbReference>
<feature type="compositionally biased region" description="Polar residues" evidence="3">
    <location>
        <begin position="440"/>
        <end position="456"/>
    </location>
</feature>
<accession>A0ABR3P1H8</accession>
<dbReference type="CDD" id="cd00590">
    <property type="entry name" value="RRM_SF"/>
    <property type="match status" value="1"/>
</dbReference>
<feature type="compositionally biased region" description="Low complexity" evidence="3">
    <location>
        <begin position="290"/>
        <end position="307"/>
    </location>
</feature>
<dbReference type="SUPFAM" id="SSF54928">
    <property type="entry name" value="RNA-binding domain, RBD"/>
    <property type="match status" value="1"/>
</dbReference>
<evidence type="ECO:0000256" key="3">
    <source>
        <dbReference type="SAM" id="MobiDB-lite"/>
    </source>
</evidence>
<keyword evidence="1 2" id="KW-0694">RNA-binding</keyword>
<feature type="compositionally biased region" description="Polar residues" evidence="3">
    <location>
        <begin position="308"/>
        <end position="332"/>
    </location>
</feature>
<name>A0ABR3P1H8_9PEZI</name>
<gene>
    <name evidence="5" type="ORF">AAFC00_000135</name>
</gene>
<dbReference type="Proteomes" id="UP001562354">
    <property type="component" value="Unassembled WGS sequence"/>
</dbReference>
<dbReference type="CDD" id="cd12245">
    <property type="entry name" value="RRM_scw1_like"/>
    <property type="match status" value="1"/>
</dbReference>
<reference evidence="5 6" key="1">
    <citation type="submission" date="2024-07" db="EMBL/GenBank/DDBJ databases">
        <title>Draft sequence of the Neodothiora populina.</title>
        <authorList>
            <person name="Drown D.D."/>
            <person name="Schuette U.S."/>
            <person name="Buechlein A.B."/>
            <person name="Rusch D.R."/>
            <person name="Winton L.W."/>
            <person name="Adams G.A."/>
        </authorList>
    </citation>
    <scope>NUCLEOTIDE SEQUENCE [LARGE SCALE GENOMIC DNA]</scope>
    <source>
        <strain evidence="5 6">CPC 39397</strain>
    </source>
</reference>
<feature type="region of interest" description="Disordered" evidence="3">
    <location>
        <begin position="290"/>
        <end position="352"/>
    </location>
</feature>
<proteinExistence type="predicted"/>
<feature type="domain" description="RRM" evidence="4">
    <location>
        <begin position="354"/>
        <end position="431"/>
    </location>
</feature>
<evidence type="ECO:0000259" key="4">
    <source>
        <dbReference type="PROSITE" id="PS50102"/>
    </source>
</evidence>
<evidence type="ECO:0000313" key="5">
    <source>
        <dbReference type="EMBL" id="KAL1296653.1"/>
    </source>
</evidence>
<dbReference type="Gene3D" id="3.30.70.330">
    <property type="match status" value="1"/>
</dbReference>
<dbReference type="PANTHER" id="PTHR10501">
    <property type="entry name" value="U1 SMALL NUCLEAR RIBONUCLEOPROTEIN A/U2 SMALL NUCLEAR RIBONUCLEOPROTEIN B"/>
    <property type="match status" value="1"/>
</dbReference>
<dbReference type="GeneID" id="95973838"/>
<feature type="region of interest" description="Disordered" evidence="3">
    <location>
        <begin position="183"/>
        <end position="223"/>
    </location>
</feature>
<evidence type="ECO:0000313" key="6">
    <source>
        <dbReference type="Proteomes" id="UP001562354"/>
    </source>
</evidence>
<sequence length="562" mass="59753">MAMGDRRTLQNSPPSRLIGLPSLHSFASGSTNPGMRLDTYAISPNAISQSSSLSPTLERRTQDRAFPPLTLSNSDPAHIGGQARIRLRIPRTLDISTLRMLLFSVDYQDCFILNNDDSTSCAMAIATFKDISQARSAQEALNGRLIPNHGAKMIVEILSEDEDHLGSRRMTIDGISARNNSVSAASSASSNNHPLMRPGSSRYSFSVSGNKDSSPPLRSPVETSRMQSIFASTSPNGISGNSLLNEDHGDDDGLLNECLPHAPNGHFSNLHRGLDAESFDSSFSNLSLNTSMSSSFTSPTSESTLTSPRTFSAVQSPTGISSSASATTNSGWSMGRPRQSMPPANPADQNPPCNTLYVGNLPPNTHEEELKTLFSRQRGYRRLCFRTKNNGPMCFVEFEDINYAAQTLDNLYGTMLTNSVKGGIRLSFSKNPLGVRRDQSSPSSPMGSQTMLSGLNNGPAGSFATANGPPPGLPAPNPRAPASFSHNVGAHAGTGRGYHNGITSSSQPFAAASRMQPGAAPYSNVPVSNQFPGMANGPQHLFGGYQSPMSGPFAGVTNGHVI</sequence>
<dbReference type="EMBL" id="JBFMKM010000018">
    <property type="protein sequence ID" value="KAL1296653.1"/>
    <property type="molecule type" value="Genomic_DNA"/>
</dbReference>
<keyword evidence="6" id="KW-1185">Reference proteome</keyword>
<feature type="compositionally biased region" description="Pro residues" evidence="3">
    <location>
        <begin position="468"/>
        <end position="479"/>
    </location>
</feature>
<dbReference type="InterPro" id="IPR035979">
    <property type="entry name" value="RBD_domain_sf"/>
</dbReference>